<keyword evidence="3" id="KW-1185">Reference proteome</keyword>
<dbReference type="InterPro" id="IPR025475">
    <property type="entry name" value="DUF4326"/>
</dbReference>
<dbReference type="Pfam" id="PF14216">
    <property type="entry name" value="DUF4326"/>
    <property type="match status" value="1"/>
</dbReference>
<protein>
    <recommendedName>
        <fullName evidence="1">DUF4326 domain-containing protein</fullName>
    </recommendedName>
</protein>
<organism evidence="2 3">
    <name type="scientific">Streptomyces longwoodensis</name>
    <dbReference type="NCBI Taxonomy" id="68231"/>
    <lineage>
        <taxon>Bacteria</taxon>
        <taxon>Bacillati</taxon>
        <taxon>Actinomycetota</taxon>
        <taxon>Actinomycetes</taxon>
        <taxon>Kitasatosporales</taxon>
        <taxon>Streptomycetaceae</taxon>
        <taxon>Streptomyces</taxon>
    </lineage>
</organism>
<dbReference type="EMBL" id="LMWS01000035">
    <property type="protein sequence ID" value="KUN34808.1"/>
    <property type="molecule type" value="Genomic_DNA"/>
</dbReference>
<evidence type="ECO:0000313" key="3">
    <source>
        <dbReference type="Proteomes" id="UP000053271"/>
    </source>
</evidence>
<reference evidence="2 3" key="1">
    <citation type="submission" date="2015-10" db="EMBL/GenBank/DDBJ databases">
        <title>Draft genome sequence of Streptomyces longwoodensis DSM 41677, type strain for the species Streptomyces longwoodensis.</title>
        <authorList>
            <person name="Ruckert C."/>
            <person name="Winkler A."/>
            <person name="Kalinowski J."/>
            <person name="Kampfer P."/>
            <person name="Glaeser S."/>
        </authorList>
    </citation>
    <scope>NUCLEOTIDE SEQUENCE [LARGE SCALE GENOMIC DNA]</scope>
    <source>
        <strain evidence="2 3">DSM 41677</strain>
    </source>
</reference>
<accession>A0A101QRW8</accession>
<feature type="domain" description="DUF4326" evidence="1">
    <location>
        <begin position="19"/>
        <end position="125"/>
    </location>
</feature>
<evidence type="ECO:0000259" key="1">
    <source>
        <dbReference type="Pfam" id="PF14216"/>
    </source>
</evidence>
<name>A0A101QRW8_9ACTN</name>
<proteinExistence type="predicted"/>
<dbReference type="STRING" id="68231.AQJ30_27430"/>
<dbReference type="Proteomes" id="UP000053271">
    <property type="component" value="Unassembled WGS sequence"/>
</dbReference>
<dbReference type="RefSeq" id="WP_067239347.1">
    <property type="nucleotide sequence ID" value="NZ_KQ948560.1"/>
</dbReference>
<gene>
    <name evidence="2" type="ORF">AQJ30_27430</name>
</gene>
<dbReference type="AlphaFoldDB" id="A0A101QRW8"/>
<sequence>MTPRQIALDTEPRRLQRRRTKGWRAPASAVYVGRGSRWGNPFMLAPAASQRGGLLDMWAVEYKGRKLGRWDDSAAARADAVDRYSRWIRETGQADLVAQARRELAGRDLMCWCKTTDPCHADVLLRLANGGRA</sequence>
<evidence type="ECO:0000313" key="2">
    <source>
        <dbReference type="EMBL" id="KUN34808.1"/>
    </source>
</evidence>
<dbReference type="GeneID" id="91428309"/>
<comment type="caution">
    <text evidence="2">The sequence shown here is derived from an EMBL/GenBank/DDBJ whole genome shotgun (WGS) entry which is preliminary data.</text>
</comment>